<evidence type="ECO:0000259" key="3">
    <source>
        <dbReference type="Pfam" id="PF15950"/>
    </source>
</evidence>
<sequence>MKISIPHLQVAVLVTLCNTVSSNGPVYQTHGEVRSSTESSSEELTTQTVYGFLDFTTTIGNTVMVFSPQSQKAEIKPTPTVTKIEVTKPPTVEVKTQVQVKVSSVEQEQTKVVPTKAKSEEPKPKKLSDPVGTKKKPVAIVNKVEGVKETVISSKQMTVAPSTRVVESIQDVLQEDNNLEDLSKAPSDMISETFKGKVVDSTSKSRSEPTGLVTKLGGTVVKDGTTTVHETSVIGTYISGKYAQVLKSSSRVVTPKPIPTTLHKHPKSSKAYNIEPTVLEDSLPLEALFTSPVGQNLVRHSRRPAVSPPFKNRLQRTKNPSSSHPTTSPPPPPTEPPQQTKRPAAQRASFKLSHNRFTGRSSTSEIPTVSVYPESTRRYHRQRSAPSAISSNNIDSGGRRFKPKPSPVLPESSTSLYKFKLARPQGRWQYKTTPKPRVAIRRQDPQEENITGIPTPVLQEVEVSEEQAAENLEVSETPTPTLPIQTLKVEISTPANFSSLYYEIATIKSPYTFQVGTVKNTRYITLTSTLEKLLVETSSSSHLNTEPLTENILTTSSAFDKEASIVYLPPIAIAAGETLPLETNTDYFSTSETLLKTHLLPVVVDSNTTTITLVQTYEVTKIVSATKTLPPTELFQFIPSKTLNEFNTRLDEAGSELHLELEFGDNDNDEEQRSVAVLPDFPNSTVEEVPLSSPQTPVLSPLEQLTPEKLQQLAFLRLLNPNQPPIVTTTPVITVQTQYETHVIPVFNGINTVFSTISRPIKSYTSTQFQTSTISLPSLPLPFLPTQQLQPMITSSPIVTQTVVTATNSKVLKLTFGAKTAYTTLYSTTVMPTVLTTYVTTQLAVQPTAGFGGAPPFPSPFFPSPFNPFSPYG</sequence>
<reference evidence="4" key="1">
    <citation type="journal article" date="2021" name="Mol. Ecol. Resour.">
        <title>Apolygus lucorum genome provides insights into omnivorousness and mesophyll feeding.</title>
        <authorList>
            <person name="Liu Y."/>
            <person name="Liu H."/>
            <person name="Wang H."/>
            <person name="Huang T."/>
            <person name="Liu B."/>
            <person name="Yang B."/>
            <person name="Yin L."/>
            <person name="Li B."/>
            <person name="Zhang Y."/>
            <person name="Zhang S."/>
            <person name="Jiang F."/>
            <person name="Zhang X."/>
            <person name="Ren Y."/>
            <person name="Wang B."/>
            <person name="Wang S."/>
            <person name="Lu Y."/>
            <person name="Wu K."/>
            <person name="Fan W."/>
            <person name="Wang G."/>
        </authorList>
    </citation>
    <scope>NUCLEOTIDE SEQUENCE</scope>
    <source>
        <strain evidence="4">12Hb</strain>
    </source>
</reference>
<evidence type="ECO:0000313" key="5">
    <source>
        <dbReference type="Proteomes" id="UP000466442"/>
    </source>
</evidence>
<dbReference type="OrthoDB" id="6430068at2759"/>
<dbReference type="InterPro" id="IPR031866">
    <property type="entry name" value="DUF4758"/>
</dbReference>
<keyword evidence="2" id="KW-0732">Signal</keyword>
<dbReference type="Proteomes" id="UP000466442">
    <property type="component" value="Linkage Group LG1"/>
</dbReference>
<feature type="compositionally biased region" description="Pro residues" evidence="1">
    <location>
        <begin position="327"/>
        <end position="336"/>
    </location>
</feature>
<comment type="caution">
    <text evidence="4">The sequence shown here is derived from an EMBL/GenBank/DDBJ whole genome shotgun (WGS) entry which is preliminary data.</text>
</comment>
<keyword evidence="5" id="KW-1185">Reference proteome</keyword>
<feature type="compositionally biased region" description="Basic and acidic residues" evidence="1">
    <location>
        <begin position="117"/>
        <end position="128"/>
    </location>
</feature>
<proteinExistence type="predicted"/>
<dbReference type="EMBL" id="WIXP02000001">
    <property type="protein sequence ID" value="KAF6216973.1"/>
    <property type="molecule type" value="Genomic_DNA"/>
</dbReference>
<evidence type="ECO:0000256" key="2">
    <source>
        <dbReference type="SAM" id="SignalP"/>
    </source>
</evidence>
<dbReference type="AlphaFoldDB" id="A0A6A4J1K1"/>
<feature type="signal peptide" evidence="2">
    <location>
        <begin position="1"/>
        <end position="22"/>
    </location>
</feature>
<feature type="region of interest" description="Disordered" evidence="1">
    <location>
        <begin position="299"/>
        <end position="412"/>
    </location>
</feature>
<name>A0A6A4J1K1_APOLU</name>
<dbReference type="PANTHER" id="PTHR39072:SF3">
    <property type="entry name" value="RE48511P"/>
    <property type="match status" value="1"/>
</dbReference>
<accession>A0A6A4J1K1</accession>
<dbReference type="Pfam" id="PF15950">
    <property type="entry name" value="DUF4758"/>
    <property type="match status" value="1"/>
</dbReference>
<dbReference type="PANTHER" id="PTHR39072">
    <property type="entry name" value="RE48511P"/>
    <property type="match status" value="1"/>
</dbReference>
<feature type="compositionally biased region" description="Polar residues" evidence="1">
    <location>
        <begin position="384"/>
        <end position="395"/>
    </location>
</feature>
<feature type="domain" description="DUF4758" evidence="3">
    <location>
        <begin position="142"/>
        <end position="250"/>
    </location>
</feature>
<organism evidence="4 5">
    <name type="scientific">Apolygus lucorum</name>
    <name type="common">Small green plant bug</name>
    <name type="synonym">Lygocoris lucorum</name>
    <dbReference type="NCBI Taxonomy" id="248454"/>
    <lineage>
        <taxon>Eukaryota</taxon>
        <taxon>Metazoa</taxon>
        <taxon>Ecdysozoa</taxon>
        <taxon>Arthropoda</taxon>
        <taxon>Hexapoda</taxon>
        <taxon>Insecta</taxon>
        <taxon>Pterygota</taxon>
        <taxon>Neoptera</taxon>
        <taxon>Paraneoptera</taxon>
        <taxon>Hemiptera</taxon>
        <taxon>Heteroptera</taxon>
        <taxon>Panheteroptera</taxon>
        <taxon>Cimicomorpha</taxon>
        <taxon>Miridae</taxon>
        <taxon>Mirini</taxon>
        <taxon>Apolygus</taxon>
    </lineage>
</organism>
<gene>
    <name evidence="4" type="ORF">GE061_001324</name>
</gene>
<evidence type="ECO:0000256" key="1">
    <source>
        <dbReference type="SAM" id="MobiDB-lite"/>
    </source>
</evidence>
<evidence type="ECO:0000313" key="4">
    <source>
        <dbReference type="EMBL" id="KAF6216973.1"/>
    </source>
</evidence>
<feature type="region of interest" description="Disordered" evidence="1">
    <location>
        <begin position="111"/>
        <end position="132"/>
    </location>
</feature>
<feature type="compositionally biased region" description="Polar residues" evidence="1">
    <location>
        <begin position="355"/>
        <end position="367"/>
    </location>
</feature>
<feature type="chain" id="PRO_5044017193" description="DUF4758 domain-containing protein" evidence="2">
    <location>
        <begin position="23"/>
        <end position="873"/>
    </location>
</feature>
<protein>
    <recommendedName>
        <fullName evidence="3">DUF4758 domain-containing protein</fullName>
    </recommendedName>
</protein>